<dbReference type="FunFam" id="1.10.10.1940:FF:000002">
    <property type="entry name" value="PHAryngeal gland Toxin-related"/>
    <property type="match status" value="2"/>
</dbReference>
<dbReference type="AlphaFoldDB" id="A0A0R3Q0V8"/>
<gene>
    <name evidence="5" type="ORF">ACOC_LOCUS12593</name>
</gene>
<dbReference type="PANTHER" id="PTHR46219">
    <property type="entry name" value="PROTEIN CBG11138"/>
    <property type="match status" value="1"/>
</dbReference>
<evidence type="ECO:0000256" key="2">
    <source>
        <dbReference type="ARBA" id="ARBA00023157"/>
    </source>
</evidence>
<reference evidence="5 6" key="2">
    <citation type="submission" date="2018-11" db="EMBL/GenBank/DDBJ databases">
        <authorList>
            <consortium name="Pathogen Informatics"/>
        </authorList>
    </citation>
    <scope>NUCLEOTIDE SEQUENCE [LARGE SCALE GENOMIC DNA]</scope>
    <source>
        <strain evidence="5 6">Costa Rica</strain>
    </source>
</reference>
<evidence type="ECO:0000313" key="5">
    <source>
        <dbReference type="EMBL" id="VDM64178.1"/>
    </source>
</evidence>
<protein>
    <submittedName>
        <fullName evidence="7">ShTK domain protein</fullName>
    </submittedName>
</protein>
<proteinExistence type="predicted"/>
<dbReference type="InterPro" id="IPR003582">
    <property type="entry name" value="ShKT_dom"/>
</dbReference>
<evidence type="ECO:0000313" key="7">
    <source>
        <dbReference type="WBParaSite" id="ACOC_0001259201-mRNA-1"/>
    </source>
</evidence>
<name>A0A0R3Q0V8_ANGCS</name>
<dbReference type="STRING" id="334426.A0A0R3Q0V8"/>
<sequence>MIINVGVTTPSVGNCADRLNPQTGVSDCPNRANLCNDTVYYTLMTEQCPRTCNRCPGTRAISRRTTATSPGCRDLLNPATGVSDCPQMASYCTNTLYLTLMRQQCRKTCGYCV</sequence>
<dbReference type="OMA" id="LMRQQCR"/>
<comment type="caution">
    <text evidence="3">Lacks conserved residue(s) required for the propagation of feature annotation.</text>
</comment>
<dbReference type="PROSITE" id="PS51670">
    <property type="entry name" value="SHKT"/>
    <property type="match status" value="2"/>
</dbReference>
<dbReference type="EMBL" id="UYYA01005111">
    <property type="protein sequence ID" value="VDM64178.1"/>
    <property type="molecule type" value="Genomic_DNA"/>
</dbReference>
<feature type="domain" description="ShKT" evidence="4">
    <location>
        <begin position="15"/>
        <end position="55"/>
    </location>
</feature>
<keyword evidence="1" id="KW-0732">Signal</keyword>
<evidence type="ECO:0000259" key="4">
    <source>
        <dbReference type="PROSITE" id="PS51670"/>
    </source>
</evidence>
<dbReference type="PANTHER" id="PTHR46219:SF5">
    <property type="entry name" value="SHKT DOMAIN-CONTAINING PROTEIN"/>
    <property type="match status" value="1"/>
</dbReference>
<dbReference type="WBParaSite" id="ACOC_0001259201-mRNA-1">
    <property type="protein sequence ID" value="ACOC_0001259201-mRNA-1"/>
    <property type="gene ID" value="ACOC_0001259201"/>
</dbReference>
<keyword evidence="2" id="KW-1015">Disulfide bond</keyword>
<dbReference type="Proteomes" id="UP000267027">
    <property type="component" value="Unassembled WGS sequence"/>
</dbReference>
<accession>A0A0R3Q0V8</accession>
<dbReference type="Pfam" id="PF01549">
    <property type="entry name" value="ShK"/>
    <property type="match status" value="2"/>
</dbReference>
<keyword evidence="6" id="KW-1185">Reference proteome</keyword>
<reference evidence="7" key="1">
    <citation type="submission" date="2016-04" db="UniProtKB">
        <authorList>
            <consortium name="WormBaseParasite"/>
        </authorList>
    </citation>
    <scope>IDENTIFICATION</scope>
</reference>
<dbReference type="OrthoDB" id="5863778at2759"/>
<evidence type="ECO:0000256" key="3">
    <source>
        <dbReference type="PROSITE-ProRule" id="PRU01005"/>
    </source>
</evidence>
<organism evidence="7">
    <name type="scientific">Angiostrongylus costaricensis</name>
    <name type="common">Nematode worm</name>
    <dbReference type="NCBI Taxonomy" id="334426"/>
    <lineage>
        <taxon>Eukaryota</taxon>
        <taxon>Metazoa</taxon>
        <taxon>Ecdysozoa</taxon>
        <taxon>Nematoda</taxon>
        <taxon>Chromadorea</taxon>
        <taxon>Rhabditida</taxon>
        <taxon>Rhabditina</taxon>
        <taxon>Rhabditomorpha</taxon>
        <taxon>Strongyloidea</taxon>
        <taxon>Metastrongylidae</taxon>
        <taxon>Angiostrongylus</taxon>
    </lineage>
</organism>
<dbReference type="SMART" id="SM00254">
    <property type="entry name" value="ShKT"/>
    <property type="match status" value="2"/>
</dbReference>
<feature type="domain" description="ShKT" evidence="4">
    <location>
        <begin position="72"/>
        <end position="112"/>
    </location>
</feature>
<evidence type="ECO:0000313" key="6">
    <source>
        <dbReference type="Proteomes" id="UP000267027"/>
    </source>
</evidence>
<dbReference type="Gene3D" id="1.10.10.1940">
    <property type="match status" value="2"/>
</dbReference>
<evidence type="ECO:0000256" key="1">
    <source>
        <dbReference type="ARBA" id="ARBA00022729"/>
    </source>
</evidence>